<evidence type="ECO:0000256" key="6">
    <source>
        <dbReference type="ARBA" id="ARBA00022777"/>
    </source>
</evidence>
<dbReference type="Proteomes" id="UP000034883">
    <property type="component" value="Chromosome"/>
</dbReference>
<keyword evidence="7" id="KW-0067">ATP-binding</keyword>
<dbReference type="EMBL" id="CP011125">
    <property type="protein sequence ID" value="AKF10832.1"/>
    <property type="molecule type" value="Genomic_DNA"/>
</dbReference>
<organism evidence="11 12">
    <name type="scientific">Sandaracinus amylolyticus</name>
    <dbReference type="NCBI Taxonomy" id="927083"/>
    <lineage>
        <taxon>Bacteria</taxon>
        <taxon>Pseudomonadati</taxon>
        <taxon>Myxococcota</taxon>
        <taxon>Polyangia</taxon>
        <taxon>Polyangiales</taxon>
        <taxon>Sandaracinaceae</taxon>
        <taxon>Sandaracinus</taxon>
    </lineage>
</organism>
<dbReference type="Gene3D" id="3.30.565.10">
    <property type="entry name" value="Histidine kinase-like ATPase, C-terminal domain"/>
    <property type="match status" value="1"/>
</dbReference>
<dbReference type="GO" id="GO:0046983">
    <property type="term" value="F:protein dimerization activity"/>
    <property type="evidence" value="ECO:0007669"/>
    <property type="project" value="InterPro"/>
</dbReference>
<gene>
    <name evidence="11" type="ORF">DB32_007981</name>
</gene>
<evidence type="ECO:0000256" key="3">
    <source>
        <dbReference type="ARBA" id="ARBA00022553"/>
    </source>
</evidence>
<dbReference type="GO" id="GO:0000155">
    <property type="term" value="F:phosphorelay sensor kinase activity"/>
    <property type="evidence" value="ECO:0007669"/>
    <property type="project" value="InterPro"/>
</dbReference>
<keyword evidence="9" id="KW-0812">Transmembrane</keyword>
<keyword evidence="4" id="KW-0808">Transferase</keyword>
<dbReference type="EC" id="2.7.13.3" evidence="2"/>
<feature type="transmembrane region" description="Helical" evidence="9">
    <location>
        <begin position="97"/>
        <end position="114"/>
    </location>
</feature>
<comment type="catalytic activity">
    <reaction evidence="1">
        <text>ATP + protein L-histidine = ADP + protein N-phospho-L-histidine.</text>
        <dbReference type="EC" id="2.7.13.3"/>
    </reaction>
</comment>
<dbReference type="PANTHER" id="PTHR24421:SF10">
    <property type="entry name" value="NITRATE_NITRITE SENSOR PROTEIN NARQ"/>
    <property type="match status" value="1"/>
</dbReference>
<keyword evidence="9" id="KW-1133">Transmembrane helix</keyword>
<keyword evidence="12" id="KW-1185">Reference proteome</keyword>
<dbReference type="KEGG" id="samy:DB32_007981"/>
<dbReference type="GO" id="GO:0005524">
    <property type="term" value="F:ATP binding"/>
    <property type="evidence" value="ECO:0007669"/>
    <property type="project" value="UniProtKB-KW"/>
</dbReference>
<evidence type="ECO:0000256" key="8">
    <source>
        <dbReference type="ARBA" id="ARBA00023012"/>
    </source>
</evidence>
<feature type="transmembrane region" description="Helical" evidence="9">
    <location>
        <begin position="121"/>
        <end position="139"/>
    </location>
</feature>
<protein>
    <recommendedName>
        <fullName evidence="2">histidine kinase</fullName>
        <ecNumber evidence="2">2.7.13.3</ecNumber>
    </recommendedName>
</protein>
<evidence type="ECO:0000313" key="11">
    <source>
        <dbReference type="EMBL" id="AKF10832.1"/>
    </source>
</evidence>
<dbReference type="Pfam" id="PF07730">
    <property type="entry name" value="HisKA_3"/>
    <property type="match status" value="1"/>
</dbReference>
<keyword evidence="6 11" id="KW-0418">Kinase</keyword>
<dbReference type="STRING" id="927083.DB32_007981"/>
<evidence type="ECO:0000256" key="4">
    <source>
        <dbReference type="ARBA" id="ARBA00022679"/>
    </source>
</evidence>
<evidence type="ECO:0000256" key="5">
    <source>
        <dbReference type="ARBA" id="ARBA00022741"/>
    </source>
</evidence>
<evidence type="ECO:0000259" key="10">
    <source>
        <dbReference type="SMART" id="SM00387"/>
    </source>
</evidence>
<feature type="transmembrane region" description="Helical" evidence="9">
    <location>
        <begin position="71"/>
        <end position="91"/>
    </location>
</feature>
<dbReference type="AlphaFoldDB" id="A0A0F6YNW6"/>
<dbReference type="Pfam" id="PF02518">
    <property type="entry name" value="HATPase_c"/>
    <property type="match status" value="1"/>
</dbReference>
<dbReference type="RefSeq" id="WP_075097737.1">
    <property type="nucleotide sequence ID" value="NZ_CP011125.1"/>
</dbReference>
<dbReference type="InterPro" id="IPR036890">
    <property type="entry name" value="HATPase_C_sf"/>
</dbReference>
<keyword evidence="8" id="KW-0902">Two-component regulatory system</keyword>
<sequence>MLDLVRSLLAEPALARPSRPSRADRGVALLVLALALAEGLLRDHVPSRPIAIAIGLVIAAALLFRGTHPFGAFVAAFASVNAVTALELALGVARAELHTGLAVLLLPYSLFRAASGRQAALGLALMALAYALGALQGGFRHPGDAIGGAVVLLFPAVLGASVRFRDHARLRELDHARLRERERLARELHDTVAHHVAAIAIQAQAGRAVLATRPDATRGALAAIEAEAARTLAELRALVGALRDDDGAALGLAELDALAARAALPVTIERAGELDGLRPLVQSALYRLAQESITNAVRHARGARRVVVRIEGERDVVRLTVRDDGERARTRGPSGYGLVGMAERAALLGGTLEAGPADEGGWSVRAVLPREGGAR</sequence>
<dbReference type="CDD" id="cd16917">
    <property type="entry name" value="HATPase_UhpB-NarQ-NarX-like"/>
    <property type="match status" value="1"/>
</dbReference>
<accession>A0A0F6YNW6</accession>
<dbReference type="Gene3D" id="1.20.5.1930">
    <property type="match status" value="1"/>
</dbReference>
<keyword evidence="9" id="KW-0472">Membrane</keyword>
<evidence type="ECO:0000256" key="1">
    <source>
        <dbReference type="ARBA" id="ARBA00000085"/>
    </source>
</evidence>
<evidence type="ECO:0000256" key="2">
    <source>
        <dbReference type="ARBA" id="ARBA00012438"/>
    </source>
</evidence>
<dbReference type="SUPFAM" id="SSF55874">
    <property type="entry name" value="ATPase domain of HSP90 chaperone/DNA topoisomerase II/histidine kinase"/>
    <property type="match status" value="1"/>
</dbReference>
<evidence type="ECO:0000256" key="7">
    <source>
        <dbReference type="ARBA" id="ARBA00022840"/>
    </source>
</evidence>
<dbReference type="InterPro" id="IPR011712">
    <property type="entry name" value="Sig_transdc_His_kin_sub3_dim/P"/>
</dbReference>
<dbReference type="SMART" id="SM00387">
    <property type="entry name" value="HATPase_c"/>
    <property type="match status" value="1"/>
</dbReference>
<dbReference type="OrthoDB" id="6231at2"/>
<feature type="domain" description="Histidine kinase/HSP90-like ATPase" evidence="10">
    <location>
        <begin position="280"/>
        <end position="372"/>
    </location>
</feature>
<dbReference type="PANTHER" id="PTHR24421">
    <property type="entry name" value="NITRATE/NITRITE SENSOR PROTEIN NARX-RELATED"/>
    <property type="match status" value="1"/>
</dbReference>
<dbReference type="InterPro" id="IPR050482">
    <property type="entry name" value="Sensor_HK_TwoCompSys"/>
</dbReference>
<evidence type="ECO:0000256" key="9">
    <source>
        <dbReference type="SAM" id="Phobius"/>
    </source>
</evidence>
<feature type="transmembrane region" description="Helical" evidence="9">
    <location>
        <begin position="145"/>
        <end position="164"/>
    </location>
</feature>
<name>A0A0F6YNW6_9BACT</name>
<proteinExistence type="predicted"/>
<dbReference type="InterPro" id="IPR003594">
    <property type="entry name" value="HATPase_dom"/>
</dbReference>
<dbReference type="GO" id="GO:0016020">
    <property type="term" value="C:membrane"/>
    <property type="evidence" value="ECO:0007669"/>
    <property type="project" value="InterPro"/>
</dbReference>
<keyword evidence="5" id="KW-0547">Nucleotide-binding</keyword>
<feature type="transmembrane region" description="Helical" evidence="9">
    <location>
        <begin position="47"/>
        <end position="64"/>
    </location>
</feature>
<reference evidence="11 12" key="1">
    <citation type="submission" date="2015-03" db="EMBL/GenBank/DDBJ databases">
        <title>Genome assembly of Sandaracinus amylolyticus DSM 53668.</title>
        <authorList>
            <person name="Sharma G."/>
            <person name="Subramanian S."/>
        </authorList>
    </citation>
    <scope>NUCLEOTIDE SEQUENCE [LARGE SCALE GENOMIC DNA]</scope>
    <source>
        <strain evidence="11 12">DSM 53668</strain>
    </source>
</reference>
<evidence type="ECO:0000313" key="12">
    <source>
        <dbReference type="Proteomes" id="UP000034883"/>
    </source>
</evidence>
<keyword evidence="3" id="KW-0597">Phosphoprotein</keyword>